<dbReference type="EMBL" id="HBUE01014954">
    <property type="protein sequence ID" value="CAG6450117.1"/>
    <property type="molecule type" value="Transcribed_RNA"/>
</dbReference>
<proteinExistence type="predicted"/>
<name>A0A8D8EW44_CULPI</name>
<evidence type="ECO:0000256" key="1">
    <source>
        <dbReference type="SAM" id="Phobius"/>
    </source>
</evidence>
<reference evidence="2" key="1">
    <citation type="submission" date="2021-05" db="EMBL/GenBank/DDBJ databases">
        <authorList>
            <person name="Alioto T."/>
            <person name="Alioto T."/>
            <person name="Gomez Garrido J."/>
        </authorList>
    </citation>
    <scope>NUCLEOTIDE SEQUENCE</scope>
</reference>
<keyword evidence="1" id="KW-1133">Transmembrane helix</keyword>
<organism evidence="2">
    <name type="scientific">Culex pipiens</name>
    <name type="common">House mosquito</name>
    <dbReference type="NCBI Taxonomy" id="7175"/>
    <lineage>
        <taxon>Eukaryota</taxon>
        <taxon>Metazoa</taxon>
        <taxon>Ecdysozoa</taxon>
        <taxon>Arthropoda</taxon>
        <taxon>Hexapoda</taxon>
        <taxon>Insecta</taxon>
        <taxon>Pterygota</taxon>
        <taxon>Neoptera</taxon>
        <taxon>Endopterygota</taxon>
        <taxon>Diptera</taxon>
        <taxon>Nematocera</taxon>
        <taxon>Culicoidea</taxon>
        <taxon>Culicidae</taxon>
        <taxon>Culicinae</taxon>
        <taxon>Culicini</taxon>
        <taxon>Culex</taxon>
        <taxon>Culex</taxon>
    </lineage>
</organism>
<dbReference type="AlphaFoldDB" id="A0A8D8EW44"/>
<feature type="transmembrane region" description="Helical" evidence="1">
    <location>
        <begin position="77"/>
        <end position="95"/>
    </location>
</feature>
<sequence>MLLIHCGRSASSFHTFMRFAQHSTKQAFVVFSDLLSFLCSFSLASREWRSEQAARRPSLLCSAHTTPFRCLSPADEFHLLGLLGFFFLMIFFCFCQCSGR</sequence>
<evidence type="ECO:0000313" key="2">
    <source>
        <dbReference type="EMBL" id="CAG6450117.1"/>
    </source>
</evidence>
<keyword evidence="1" id="KW-0812">Transmembrane</keyword>
<keyword evidence="1" id="KW-0472">Membrane</keyword>
<protein>
    <submittedName>
        <fullName evidence="2">(northern house mosquito) hypothetical protein</fullName>
    </submittedName>
</protein>
<accession>A0A8D8EW44</accession>